<name>A0A423VR19_9PEZI</name>
<dbReference type="PRINTS" id="PR00385">
    <property type="entry name" value="P450"/>
</dbReference>
<evidence type="ECO:0000256" key="3">
    <source>
        <dbReference type="ARBA" id="ARBA00023002"/>
    </source>
</evidence>
<dbReference type="OrthoDB" id="1055148at2759"/>
<dbReference type="InterPro" id="IPR050364">
    <property type="entry name" value="Cytochrome_P450_fung"/>
</dbReference>
<dbReference type="SUPFAM" id="SSF48264">
    <property type="entry name" value="Cytochrome P450"/>
    <property type="match status" value="1"/>
</dbReference>
<dbReference type="GO" id="GO:0004497">
    <property type="term" value="F:monooxygenase activity"/>
    <property type="evidence" value="ECO:0007669"/>
    <property type="project" value="UniProtKB-KW"/>
</dbReference>
<reference evidence="9 10" key="1">
    <citation type="submission" date="2015-09" db="EMBL/GenBank/DDBJ databases">
        <title>Host preference determinants of Valsa canker pathogens revealed by comparative genomics.</title>
        <authorList>
            <person name="Yin Z."/>
            <person name="Huang L."/>
        </authorList>
    </citation>
    <scope>NUCLEOTIDE SEQUENCE [LARGE SCALE GENOMIC DNA]</scope>
    <source>
        <strain evidence="9 10">SXYLt</strain>
    </source>
</reference>
<dbReference type="STRING" id="1230097.A0A423VR19"/>
<protein>
    <recommendedName>
        <fullName evidence="11">Cytochrome P450</fullName>
    </recommendedName>
</protein>
<proteinExistence type="inferred from homology"/>
<dbReference type="PANTHER" id="PTHR46300">
    <property type="entry name" value="P450, PUTATIVE (EUROFUNG)-RELATED-RELATED"/>
    <property type="match status" value="1"/>
</dbReference>
<evidence type="ECO:0000256" key="1">
    <source>
        <dbReference type="ARBA" id="ARBA00010617"/>
    </source>
</evidence>
<dbReference type="GO" id="GO:0005506">
    <property type="term" value="F:iron ion binding"/>
    <property type="evidence" value="ECO:0007669"/>
    <property type="project" value="InterPro"/>
</dbReference>
<feature type="binding site" description="axial binding residue" evidence="6">
    <location>
        <position position="441"/>
    </location>
    <ligand>
        <name>heme</name>
        <dbReference type="ChEBI" id="CHEBI:30413"/>
    </ligand>
    <ligandPart>
        <name>Fe</name>
        <dbReference type="ChEBI" id="CHEBI:18248"/>
    </ligandPart>
</feature>
<dbReference type="Gene3D" id="1.10.630.10">
    <property type="entry name" value="Cytochrome P450"/>
    <property type="match status" value="1"/>
</dbReference>
<organism evidence="9 10">
    <name type="scientific">Cytospora leucostoma</name>
    <dbReference type="NCBI Taxonomy" id="1230097"/>
    <lineage>
        <taxon>Eukaryota</taxon>
        <taxon>Fungi</taxon>
        <taxon>Dikarya</taxon>
        <taxon>Ascomycota</taxon>
        <taxon>Pezizomycotina</taxon>
        <taxon>Sordariomycetes</taxon>
        <taxon>Sordariomycetidae</taxon>
        <taxon>Diaporthales</taxon>
        <taxon>Cytosporaceae</taxon>
        <taxon>Cytospora</taxon>
    </lineage>
</organism>
<evidence type="ECO:0000256" key="7">
    <source>
        <dbReference type="RuleBase" id="RU000461"/>
    </source>
</evidence>
<dbReference type="GO" id="GO:0020037">
    <property type="term" value="F:heme binding"/>
    <property type="evidence" value="ECO:0007669"/>
    <property type="project" value="InterPro"/>
</dbReference>
<dbReference type="InterPro" id="IPR002401">
    <property type="entry name" value="Cyt_P450_E_grp-I"/>
</dbReference>
<dbReference type="CDD" id="cd11065">
    <property type="entry name" value="CYP64-like"/>
    <property type="match status" value="1"/>
</dbReference>
<dbReference type="EMBL" id="LKEB01000080">
    <property type="protein sequence ID" value="ROV93453.1"/>
    <property type="molecule type" value="Genomic_DNA"/>
</dbReference>
<evidence type="ECO:0000256" key="4">
    <source>
        <dbReference type="ARBA" id="ARBA00023004"/>
    </source>
</evidence>
<keyword evidence="4 6" id="KW-0408">Iron</keyword>
<dbReference type="Pfam" id="PF00067">
    <property type="entry name" value="p450"/>
    <property type="match status" value="1"/>
</dbReference>
<evidence type="ECO:0000313" key="10">
    <source>
        <dbReference type="Proteomes" id="UP000285146"/>
    </source>
</evidence>
<evidence type="ECO:0000256" key="5">
    <source>
        <dbReference type="ARBA" id="ARBA00023033"/>
    </source>
</evidence>
<dbReference type="InterPro" id="IPR001128">
    <property type="entry name" value="Cyt_P450"/>
</dbReference>
<dbReference type="PROSITE" id="PS00086">
    <property type="entry name" value="CYTOCHROME_P450"/>
    <property type="match status" value="1"/>
</dbReference>
<feature type="signal peptide" evidence="8">
    <location>
        <begin position="1"/>
        <end position="24"/>
    </location>
</feature>
<dbReference type="PRINTS" id="PR00463">
    <property type="entry name" value="EP450I"/>
</dbReference>
<evidence type="ECO:0000256" key="8">
    <source>
        <dbReference type="SAM" id="SignalP"/>
    </source>
</evidence>
<sequence length="553" mass="61901">MAYYSSTTLLGVVALLLLLVRVSGIGRRPKGYPPGPPTLPLIGNLHLMPKTRAHEKFKEWADEYGPIYSLILGSQVVIVLSSDVAVKDLLDKKSAIYSSRPDLFIGQTIGSGGLRLPFMPYSATWRTLRRCLHTTLNIRAAKSYEPYQDLENKQMLAELLDQPEGFGDHIQRYTDSLTTQMVFGFRTISKEDEHIKELFQNMRAMSKLSSSTTAALLDVFPIIRHLPDLIVPVKKLALQLHFKEKAFNLKVWMEIKQQIRDGTAKKCSSVELLKAQEIEGFDDDLAAYTGGTFHEGGSGTTAAVLRTFIMAMLLFPEVQLKAREEIDNVCGDRLPIIDDEKDLPYVRACVKEALRWSPILAMAIPHAVTKDDMYQGYKIPKGATVMMNTYAISRDPSRYENPRDYDPSRFLGDSTTAAESASCPDVSKRDHFAFGAGRRICPGMHVAERSLFLGISRLLWGFDFSKAKRMTTSSDGEEIWEDVTPDQDDLTDGILTEPVPFPASVTPRSELHAQVIRAAWKDRQGVLDEKGQWKEVPEGILLSGYTPNSDLGY</sequence>
<dbReference type="InterPro" id="IPR017972">
    <property type="entry name" value="Cyt_P450_CS"/>
</dbReference>
<comment type="caution">
    <text evidence="9">The sequence shown here is derived from an EMBL/GenBank/DDBJ whole genome shotgun (WGS) entry which is preliminary data.</text>
</comment>
<keyword evidence="6 7" id="KW-0349">Heme</keyword>
<accession>A0A423VR19</accession>
<dbReference type="PANTHER" id="PTHR46300:SF2">
    <property type="entry name" value="CYTOCHROME P450 MONOOXYGENASE ALNH-RELATED"/>
    <property type="match status" value="1"/>
</dbReference>
<dbReference type="InParanoid" id="A0A423VR19"/>
<dbReference type="InterPro" id="IPR036396">
    <property type="entry name" value="Cyt_P450_sf"/>
</dbReference>
<comment type="cofactor">
    <cofactor evidence="6">
        <name>heme</name>
        <dbReference type="ChEBI" id="CHEBI:30413"/>
    </cofactor>
</comment>
<keyword evidence="10" id="KW-1185">Reference proteome</keyword>
<keyword evidence="8" id="KW-0732">Signal</keyword>
<keyword evidence="3 7" id="KW-0560">Oxidoreductase</keyword>
<evidence type="ECO:0008006" key="11">
    <source>
        <dbReference type="Google" id="ProtNLM"/>
    </source>
</evidence>
<evidence type="ECO:0000256" key="6">
    <source>
        <dbReference type="PIRSR" id="PIRSR602401-1"/>
    </source>
</evidence>
<feature type="chain" id="PRO_5019228710" description="Cytochrome P450" evidence="8">
    <location>
        <begin position="25"/>
        <end position="553"/>
    </location>
</feature>
<gene>
    <name evidence="9" type="ORF">VPNG_09608</name>
</gene>
<keyword evidence="2 6" id="KW-0479">Metal-binding</keyword>
<comment type="similarity">
    <text evidence="1 7">Belongs to the cytochrome P450 family.</text>
</comment>
<evidence type="ECO:0000256" key="2">
    <source>
        <dbReference type="ARBA" id="ARBA00022723"/>
    </source>
</evidence>
<dbReference type="GO" id="GO:0016705">
    <property type="term" value="F:oxidoreductase activity, acting on paired donors, with incorporation or reduction of molecular oxygen"/>
    <property type="evidence" value="ECO:0007669"/>
    <property type="project" value="InterPro"/>
</dbReference>
<dbReference type="AlphaFoldDB" id="A0A423VR19"/>
<dbReference type="Proteomes" id="UP000285146">
    <property type="component" value="Unassembled WGS sequence"/>
</dbReference>
<keyword evidence="5 7" id="KW-0503">Monooxygenase</keyword>
<evidence type="ECO:0000313" key="9">
    <source>
        <dbReference type="EMBL" id="ROV93453.1"/>
    </source>
</evidence>